<dbReference type="InterPro" id="IPR017907">
    <property type="entry name" value="Znf_RING_CS"/>
</dbReference>
<dbReference type="Pfam" id="PF13445">
    <property type="entry name" value="zf-RING_UBOX"/>
    <property type="match status" value="1"/>
</dbReference>
<evidence type="ECO:0000256" key="1">
    <source>
        <dbReference type="ARBA" id="ARBA00000900"/>
    </source>
</evidence>
<evidence type="ECO:0000256" key="7">
    <source>
        <dbReference type="ARBA" id="ARBA00022786"/>
    </source>
</evidence>
<dbReference type="EC" id="2.3.2.27" evidence="3"/>
<evidence type="ECO:0000259" key="12">
    <source>
        <dbReference type="PROSITE" id="PS51382"/>
    </source>
</evidence>
<evidence type="ECO:0000313" key="14">
    <source>
        <dbReference type="Proteomes" id="UP001491310"/>
    </source>
</evidence>
<accession>A0ABR2Z4P8</accession>
<comment type="pathway">
    <text evidence="2">Protein modification; protein ubiquitination.</text>
</comment>
<feature type="compositionally biased region" description="Polar residues" evidence="10">
    <location>
        <begin position="194"/>
        <end position="215"/>
    </location>
</feature>
<organism evidence="13 14">
    <name type="scientific">Coccomyxa subellipsoidea</name>
    <dbReference type="NCBI Taxonomy" id="248742"/>
    <lineage>
        <taxon>Eukaryota</taxon>
        <taxon>Viridiplantae</taxon>
        <taxon>Chlorophyta</taxon>
        <taxon>core chlorophytes</taxon>
        <taxon>Trebouxiophyceae</taxon>
        <taxon>Trebouxiophyceae incertae sedis</taxon>
        <taxon>Coccomyxaceae</taxon>
        <taxon>Coccomyxa</taxon>
    </lineage>
</organism>
<keyword evidence="4" id="KW-0808">Transferase</keyword>
<evidence type="ECO:0000313" key="13">
    <source>
        <dbReference type="EMBL" id="KAK9918914.1"/>
    </source>
</evidence>
<dbReference type="PANTHER" id="PTHR46764">
    <property type="entry name" value="E3 UBIQUITIN-PROTEIN LIGASE BAH1"/>
    <property type="match status" value="1"/>
</dbReference>
<reference evidence="13 14" key="1">
    <citation type="journal article" date="2024" name="Nat. Commun.">
        <title>Phylogenomics reveals the evolutionary origins of lichenization in chlorophyte algae.</title>
        <authorList>
            <person name="Puginier C."/>
            <person name="Libourel C."/>
            <person name="Otte J."/>
            <person name="Skaloud P."/>
            <person name="Haon M."/>
            <person name="Grisel S."/>
            <person name="Petersen M."/>
            <person name="Berrin J.G."/>
            <person name="Delaux P.M."/>
            <person name="Dal Grande F."/>
            <person name="Keller J."/>
        </authorList>
    </citation>
    <scope>NUCLEOTIDE SEQUENCE [LARGE SCALE GENOMIC DNA]</scope>
    <source>
        <strain evidence="13 14">SAG 216-7</strain>
    </source>
</reference>
<evidence type="ECO:0000256" key="8">
    <source>
        <dbReference type="ARBA" id="ARBA00022833"/>
    </source>
</evidence>
<evidence type="ECO:0000256" key="9">
    <source>
        <dbReference type="PROSITE-ProRule" id="PRU00175"/>
    </source>
</evidence>
<evidence type="ECO:0000259" key="11">
    <source>
        <dbReference type="PROSITE" id="PS50089"/>
    </source>
</evidence>
<keyword evidence="8" id="KW-0862">Zinc</keyword>
<feature type="domain" description="RING-type" evidence="11">
    <location>
        <begin position="303"/>
        <end position="357"/>
    </location>
</feature>
<dbReference type="PROSITE" id="PS51382">
    <property type="entry name" value="SPX"/>
    <property type="match status" value="1"/>
</dbReference>
<dbReference type="PROSITE" id="PS00518">
    <property type="entry name" value="ZF_RING_1"/>
    <property type="match status" value="1"/>
</dbReference>
<dbReference type="InterPro" id="IPR004331">
    <property type="entry name" value="SPX_dom"/>
</dbReference>
<feature type="domain" description="SPX" evidence="12">
    <location>
        <begin position="1"/>
        <end position="160"/>
    </location>
</feature>
<keyword evidence="5" id="KW-0479">Metal-binding</keyword>
<dbReference type="Proteomes" id="UP001491310">
    <property type="component" value="Unassembled WGS sequence"/>
</dbReference>
<evidence type="ECO:0000256" key="3">
    <source>
        <dbReference type="ARBA" id="ARBA00012483"/>
    </source>
</evidence>
<evidence type="ECO:0000256" key="6">
    <source>
        <dbReference type="ARBA" id="ARBA00022771"/>
    </source>
</evidence>
<dbReference type="CDD" id="cd14447">
    <property type="entry name" value="SPX"/>
    <property type="match status" value="1"/>
</dbReference>
<evidence type="ECO:0000256" key="5">
    <source>
        <dbReference type="ARBA" id="ARBA00022723"/>
    </source>
</evidence>
<evidence type="ECO:0000256" key="2">
    <source>
        <dbReference type="ARBA" id="ARBA00004906"/>
    </source>
</evidence>
<proteinExistence type="predicted"/>
<dbReference type="Gene3D" id="3.30.40.10">
    <property type="entry name" value="Zinc/RING finger domain, C3HC4 (zinc finger)"/>
    <property type="match status" value="1"/>
</dbReference>
<dbReference type="EMBL" id="JALJOT010000001">
    <property type="protein sequence ID" value="KAK9918914.1"/>
    <property type="molecule type" value="Genomic_DNA"/>
</dbReference>
<dbReference type="InterPro" id="IPR027370">
    <property type="entry name" value="Znf-RING_euk"/>
</dbReference>
<dbReference type="PROSITE" id="PS50089">
    <property type="entry name" value="ZF_RING_2"/>
    <property type="match status" value="1"/>
</dbReference>
<dbReference type="SMART" id="SM00184">
    <property type="entry name" value="RING"/>
    <property type="match status" value="1"/>
</dbReference>
<name>A0ABR2Z4P8_9CHLO</name>
<dbReference type="PANTHER" id="PTHR46764:SF2">
    <property type="entry name" value="E3 UBIQUITIN-PROTEIN LIGASE BAH1-LIKE-RELATED"/>
    <property type="match status" value="1"/>
</dbReference>
<feature type="region of interest" description="Disordered" evidence="10">
    <location>
        <begin position="192"/>
        <end position="219"/>
    </location>
</feature>
<dbReference type="InterPro" id="IPR033326">
    <property type="entry name" value="BAH1"/>
</dbReference>
<evidence type="ECO:0000256" key="4">
    <source>
        <dbReference type="ARBA" id="ARBA00022679"/>
    </source>
</evidence>
<keyword evidence="6 9" id="KW-0863">Zinc-finger</keyword>
<keyword evidence="14" id="KW-1185">Reference proteome</keyword>
<dbReference type="Pfam" id="PF03105">
    <property type="entry name" value="SPX"/>
    <property type="match status" value="1"/>
</dbReference>
<protein>
    <recommendedName>
        <fullName evidence="3">RING-type E3 ubiquitin transferase</fullName>
        <ecNumber evidence="3">2.3.2.27</ecNumber>
    </recommendedName>
</protein>
<dbReference type="InterPro" id="IPR001841">
    <property type="entry name" value="Znf_RING"/>
</dbReference>
<dbReference type="InterPro" id="IPR013083">
    <property type="entry name" value="Znf_RING/FYVE/PHD"/>
</dbReference>
<comment type="catalytic activity">
    <reaction evidence="1">
        <text>S-ubiquitinyl-[E2 ubiquitin-conjugating enzyme]-L-cysteine + [acceptor protein]-L-lysine = [E2 ubiquitin-conjugating enzyme]-L-cysteine + N(6)-ubiquitinyl-[acceptor protein]-L-lysine.</text>
        <dbReference type="EC" id="2.3.2.27"/>
    </reaction>
</comment>
<dbReference type="SUPFAM" id="SSF57850">
    <property type="entry name" value="RING/U-box"/>
    <property type="match status" value="1"/>
</dbReference>
<gene>
    <name evidence="13" type="ORF">WJX75_008012</name>
</gene>
<sequence>MKFSSYLKAVEADAPPEWKKKFLNYRQLKKKVKGLSPMDCGDAKSGCQDTGPRKGCDREKDAAFFDLLFNEVVKVNREFMKASRKVVSRSHASKPSWLHACAAKFGCFAPPHDAEASTEEIAQRAEWCRRYAQINSVALRKIIKKHDKVCKCRTGADFLQEVWSGHRRSYGMFLHSPMLKELKSLQAILAAKQQHPNSNSDTASRTVSVQLSSDAGDSERVDLPMLPSLELNAAVSQHFERTDEDAKSAAPAAASSEGKPLEVFAALEANEALVQDSLQLRHLSLTSSGLGDGTEHVDNDYMCPICLEAMYQPLGLECGHKFCADCAFSAVGKGNALGTVRAILDHVALEAACPECRTSGVFLHAIELKETERLIKQRYPKAWAERAEEAHEKEQRLRALLAVQRQRMHAGFRAPF</sequence>
<comment type="caution">
    <text evidence="13">The sequence shown here is derived from an EMBL/GenBank/DDBJ whole genome shotgun (WGS) entry which is preliminary data.</text>
</comment>
<keyword evidence="7" id="KW-0833">Ubl conjugation pathway</keyword>
<evidence type="ECO:0000256" key="10">
    <source>
        <dbReference type="SAM" id="MobiDB-lite"/>
    </source>
</evidence>